<feature type="region of interest" description="Disordered" evidence="1">
    <location>
        <begin position="230"/>
        <end position="263"/>
    </location>
</feature>
<evidence type="ECO:0000256" key="2">
    <source>
        <dbReference type="SAM" id="Phobius"/>
    </source>
</evidence>
<dbReference type="InParanoid" id="A0A078A3Z3"/>
<evidence type="ECO:0000313" key="3">
    <source>
        <dbReference type="EMBL" id="CDW76862.1"/>
    </source>
</evidence>
<keyword evidence="4" id="KW-1185">Reference proteome</keyword>
<keyword evidence="2" id="KW-0812">Transmembrane</keyword>
<keyword evidence="2" id="KW-0472">Membrane</keyword>
<organism evidence="3 4">
    <name type="scientific">Stylonychia lemnae</name>
    <name type="common">Ciliate</name>
    <dbReference type="NCBI Taxonomy" id="5949"/>
    <lineage>
        <taxon>Eukaryota</taxon>
        <taxon>Sar</taxon>
        <taxon>Alveolata</taxon>
        <taxon>Ciliophora</taxon>
        <taxon>Intramacronucleata</taxon>
        <taxon>Spirotrichea</taxon>
        <taxon>Stichotrichia</taxon>
        <taxon>Sporadotrichida</taxon>
        <taxon>Oxytrichidae</taxon>
        <taxon>Stylonychinae</taxon>
        <taxon>Stylonychia</taxon>
    </lineage>
</organism>
<protein>
    <submittedName>
        <fullName evidence="3">Uncharacterized protein</fullName>
    </submittedName>
</protein>
<dbReference type="OrthoDB" id="325502at2759"/>
<feature type="compositionally biased region" description="Basic and acidic residues" evidence="1">
    <location>
        <begin position="243"/>
        <end position="263"/>
    </location>
</feature>
<feature type="compositionally biased region" description="Acidic residues" evidence="1">
    <location>
        <begin position="230"/>
        <end position="242"/>
    </location>
</feature>
<dbReference type="EMBL" id="CCKQ01005612">
    <property type="protein sequence ID" value="CDW76862.1"/>
    <property type="molecule type" value="Genomic_DNA"/>
</dbReference>
<accession>A0A078A3Z3</accession>
<dbReference type="AlphaFoldDB" id="A0A078A3Z3"/>
<name>A0A078A3Z3_STYLE</name>
<keyword evidence="2" id="KW-1133">Transmembrane helix</keyword>
<proteinExistence type="predicted"/>
<feature type="transmembrane region" description="Helical" evidence="2">
    <location>
        <begin position="33"/>
        <end position="50"/>
    </location>
</feature>
<evidence type="ECO:0000313" key="4">
    <source>
        <dbReference type="Proteomes" id="UP000039865"/>
    </source>
</evidence>
<sequence length="550" mass="64212">MQNTISLSYITYQNFQNRVKEILTKAYNHKFKLVFFILLLYLIKKGYTFYKSVRPYLSLINEFRGGNQSKSNNQVGEQQQKSKTQSQLQLAMLEMNVPDFAQLMKLFQSTIKNIDRNLLAQPRYIEENLISPIYELEKIKLATQEQGQTSQQQKERFALLKNTLFKSLFCQLYVTRIVHLISYFQITMTGRFYRISEKKVRDLESNANDNVPKEQKGFLAILEEEEKAMDQSDSDFDPMSDQEQDKEKKKLTPQEQKEKAQQNLKDEQEACTLFVSKFFEEILKPLFINIFIPTIGEIVNSEIDSIDIRAKISSDQFMDILDTIHNKALDQIFSIDPKTAPDSTDLNNSRDSTDSLLNPRATSSYWIMDQILQQYNMNIDNISQQNKKLKKIADEFMDVLVSNQEYFEITLVELLDESYRLNLREFLELELNQNPSNIEQNPNALFTSANERTYMLHIVSSVYPLYQDSLYLNQLRTFTLMETQPRIEQIIKLIYFEDKAYFDIEIKDLLSTTEKQSKPFDMSELFKGLGGGEGGDNDILAKMLSSFAEE</sequence>
<reference evidence="3 4" key="1">
    <citation type="submission" date="2014-06" db="EMBL/GenBank/DDBJ databases">
        <authorList>
            <person name="Swart Estienne"/>
        </authorList>
    </citation>
    <scope>NUCLEOTIDE SEQUENCE [LARGE SCALE GENOMIC DNA]</scope>
    <source>
        <strain evidence="3 4">130c</strain>
    </source>
</reference>
<gene>
    <name evidence="3" type="primary">Contig8646.g436</name>
    <name evidence="3" type="ORF">STYLEM_5827</name>
</gene>
<evidence type="ECO:0000256" key="1">
    <source>
        <dbReference type="SAM" id="MobiDB-lite"/>
    </source>
</evidence>
<dbReference type="Proteomes" id="UP000039865">
    <property type="component" value="Unassembled WGS sequence"/>
</dbReference>